<comment type="caution">
    <text evidence="1">The sequence shown here is derived from an EMBL/GenBank/DDBJ whole genome shotgun (WGS) entry which is preliminary data.</text>
</comment>
<evidence type="ECO:0000313" key="1">
    <source>
        <dbReference type="EMBL" id="KAL3069989.1"/>
    </source>
</evidence>
<accession>A0ABD2HQ65</accession>
<keyword evidence="2" id="KW-1185">Reference proteome</keyword>
<gene>
    <name evidence="1" type="ORF">niasHS_017278</name>
</gene>
<evidence type="ECO:0000313" key="2">
    <source>
        <dbReference type="Proteomes" id="UP001620645"/>
    </source>
</evidence>
<dbReference type="AlphaFoldDB" id="A0ABD2HQ65"/>
<dbReference type="EMBL" id="JBICCN010000420">
    <property type="protein sequence ID" value="KAL3069989.1"/>
    <property type="molecule type" value="Genomic_DNA"/>
</dbReference>
<proteinExistence type="predicted"/>
<name>A0ABD2HQ65_HETSC</name>
<dbReference type="Proteomes" id="UP001620645">
    <property type="component" value="Unassembled WGS sequence"/>
</dbReference>
<reference evidence="1 2" key="1">
    <citation type="submission" date="2024-10" db="EMBL/GenBank/DDBJ databases">
        <authorList>
            <person name="Kim D."/>
        </authorList>
    </citation>
    <scope>NUCLEOTIDE SEQUENCE [LARGE SCALE GENOMIC DNA]</scope>
    <source>
        <strain evidence="1">Taebaek</strain>
    </source>
</reference>
<protein>
    <submittedName>
        <fullName evidence="1">Uncharacterized protein</fullName>
    </submittedName>
</protein>
<sequence length="337" mass="38910">MEKLIDFIDKLNTKDCFKLDENDQIPYSEEFTELKKELTKKLSNSKAKVKRNDLLAFFDTFSLYLDELVERMAKKLRTMHVYNSKYRLTKAIRKEIESPKKQKQVAEFEQICSNGKNTNDDGFIDICMKQIVHNSFQLLQILHCLATSKKQKEYRDYFKNVDTVTSTIIGQQQISEETRKWVKKTIEFIAKLMAKDCFKLDENDQLPYSTERAKINGLAKKLQLEKESKKLDDTMEECLNGFSKPGSCVIEACDSAKNCWCPCMVESCKNHEEICCLLGVPFYLTHLAIGCAVYVPIELACYASSYIGCASINCAKKAMIKRKLKKNEKHLKDITPQ</sequence>
<organism evidence="1 2">
    <name type="scientific">Heterodera schachtii</name>
    <name type="common">Sugarbeet cyst nematode worm</name>
    <name type="synonym">Tylenchus schachtii</name>
    <dbReference type="NCBI Taxonomy" id="97005"/>
    <lineage>
        <taxon>Eukaryota</taxon>
        <taxon>Metazoa</taxon>
        <taxon>Ecdysozoa</taxon>
        <taxon>Nematoda</taxon>
        <taxon>Chromadorea</taxon>
        <taxon>Rhabditida</taxon>
        <taxon>Tylenchina</taxon>
        <taxon>Tylenchomorpha</taxon>
        <taxon>Tylenchoidea</taxon>
        <taxon>Heteroderidae</taxon>
        <taxon>Heteroderinae</taxon>
        <taxon>Heterodera</taxon>
    </lineage>
</organism>